<proteinExistence type="predicted"/>
<sequence>MLAIAADGDAADEENAAAHEAAVSTAAAHPEPHSPPFSPIRESTPERQPVTEWVVPNPVSPITDWRPWPSVPAHSPIRDPTPEPASPP</sequence>
<accession>A0ABQ5FBV5</accession>
<name>A0ABQ5FBV5_9ASTR</name>
<evidence type="ECO:0000313" key="3">
    <source>
        <dbReference type="Proteomes" id="UP001151760"/>
    </source>
</evidence>
<dbReference type="EMBL" id="BQNB010017198">
    <property type="protein sequence ID" value="GJT60420.1"/>
    <property type="molecule type" value="Genomic_DNA"/>
</dbReference>
<keyword evidence="3" id="KW-1185">Reference proteome</keyword>
<feature type="non-terminal residue" evidence="2">
    <location>
        <position position="88"/>
    </location>
</feature>
<gene>
    <name evidence="2" type="ORF">Tco_1003953</name>
</gene>
<evidence type="ECO:0000256" key="1">
    <source>
        <dbReference type="SAM" id="MobiDB-lite"/>
    </source>
</evidence>
<reference evidence="2" key="2">
    <citation type="submission" date="2022-01" db="EMBL/GenBank/DDBJ databases">
        <authorList>
            <person name="Yamashiro T."/>
            <person name="Shiraishi A."/>
            <person name="Satake H."/>
            <person name="Nakayama K."/>
        </authorList>
    </citation>
    <scope>NUCLEOTIDE SEQUENCE</scope>
</reference>
<reference evidence="2" key="1">
    <citation type="journal article" date="2022" name="Int. J. Mol. Sci.">
        <title>Draft Genome of Tanacetum Coccineum: Genomic Comparison of Closely Related Tanacetum-Family Plants.</title>
        <authorList>
            <person name="Yamashiro T."/>
            <person name="Shiraishi A."/>
            <person name="Nakayama K."/>
            <person name="Satake H."/>
        </authorList>
    </citation>
    <scope>NUCLEOTIDE SEQUENCE</scope>
</reference>
<organism evidence="2 3">
    <name type="scientific">Tanacetum coccineum</name>
    <dbReference type="NCBI Taxonomy" id="301880"/>
    <lineage>
        <taxon>Eukaryota</taxon>
        <taxon>Viridiplantae</taxon>
        <taxon>Streptophyta</taxon>
        <taxon>Embryophyta</taxon>
        <taxon>Tracheophyta</taxon>
        <taxon>Spermatophyta</taxon>
        <taxon>Magnoliopsida</taxon>
        <taxon>eudicotyledons</taxon>
        <taxon>Gunneridae</taxon>
        <taxon>Pentapetalae</taxon>
        <taxon>asterids</taxon>
        <taxon>campanulids</taxon>
        <taxon>Asterales</taxon>
        <taxon>Asteraceae</taxon>
        <taxon>Asteroideae</taxon>
        <taxon>Anthemideae</taxon>
        <taxon>Anthemidinae</taxon>
        <taxon>Tanacetum</taxon>
    </lineage>
</organism>
<feature type="region of interest" description="Disordered" evidence="1">
    <location>
        <begin position="1"/>
        <end position="88"/>
    </location>
</feature>
<feature type="compositionally biased region" description="Low complexity" evidence="1">
    <location>
        <begin position="18"/>
        <end position="28"/>
    </location>
</feature>
<comment type="caution">
    <text evidence="2">The sequence shown here is derived from an EMBL/GenBank/DDBJ whole genome shotgun (WGS) entry which is preliminary data.</text>
</comment>
<protein>
    <submittedName>
        <fullName evidence="2">Uncharacterized protein</fullName>
    </submittedName>
</protein>
<dbReference type="Proteomes" id="UP001151760">
    <property type="component" value="Unassembled WGS sequence"/>
</dbReference>
<evidence type="ECO:0000313" key="2">
    <source>
        <dbReference type="EMBL" id="GJT60420.1"/>
    </source>
</evidence>